<accession>A0ABR4A4D4</accession>
<protein>
    <submittedName>
        <fullName evidence="2">Uncharacterized protein</fullName>
    </submittedName>
</protein>
<evidence type="ECO:0000313" key="2">
    <source>
        <dbReference type="EMBL" id="KAL2039811.1"/>
    </source>
</evidence>
<feature type="compositionally biased region" description="Polar residues" evidence="1">
    <location>
        <begin position="177"/>
        <end position="193"/>
    </location>
</feature>
<proteinExistence type="predicted"/>
<sequence length="506" mass="54921">MASRMKKMFHRKKHDDAEEPQPRTRAPENTRTDPAVRSSLYEDASPAAPPQTGDTPMRGNDSFTVLQQGHNSAVKPSRNLQNPNGHDTLPYQAPTYGTQLLASNVVPGAYDPYQQVPALPKGRHNETSPSALHQDIEGLNLGGEQSPTTVTQSVTTTRVPTGATSGDGPFRDKYSAQGYSNQGNTASRNGNQDAPRQVAYNSLVTQDGYGADLARQKSIPRKQVGISANAPYSSAQSPEPSSEQLGHSRNQSASKPLPVAPASSTDGYDSRRSEAVPQPSGILDRSRPISRGVHGPRDAQEVINRSKNDTYDTLVTEKVAPAVVHETVHRDIHHVREEQITRDIHNHDVYHRILPVIDVEVLPPRHFLPVEGGGLVEISASEVPGRGNNWVIAETASKIPSDQAAPRAARQFTAREFSGREGDSLKYTAPEGHVITEQTWVHPPELETGARDTGQSWPMVFGDDSSENASSHRHTDSKSSKRKSPKKTLAAQASPAQRADVIGRGL</sequence>
<feature type="region of interest" description="Disordered" evidence="1">
    <location>
        <begin position="138"/>
        <end position="193"/>
    </location>
</feature>
<organism evidence="2 3">
    <name type="scientific">Stereocaulon virgatum</name>
    <dbReference type="NCBI Taxonomy" id="373712"/>
    <lineage>
        <taxon>Eukaryota</taxon>
        <taxon>Fungi</taxon>
        <taxon>Dikarya</taxon>
        <taxon>Ascomycota</taxon>
        <taxon>Pezizomycotina</taxon>
        <taxon>Lecanoromycetes</taxon>
        <taxon>OSLEUM clade</taxon>
        <taxon>Lecanoromycetidae</taxon>
        <taxon>Lecanorales</taxon>
        <taxon>Lecanorineae</taxon>
        <taxon>Stereocaulaceae</taxon>
        <taxon>Stereocaulon</taxon>
    </lineage>
</organism>
<reference evidence="2 3" key="1">
    <citation type="submission" date="2024-09" db="EMBL/GenBank/DDBJ databases">
        <title>Rethinking Asexuality: The Enigmatic Case of Functional Sexual Genes in Lepraria (Stereocaulaceae).</title>
        <authorList>
            <person name="Doellman M."/>
            <person name="Sun Y."/>
            <person name="Barcenas-Pena A."/>
            <person name="Lumbsch H.T."/>
            <person name="Grewe F."/>
        </authorList>
    </citation>
    <scope>NUCLEOTIDE SEQUENCE [LARGE SCALE GENOMIC DNA]</scope>
    <source>
        <strain evidence="2 3">Mercado 3170</strain>
    </source>
</reference>
<feature type="region of interest" description="Disordered" evidence="1">
    <location>
        <begin position="1"/>
        <end position="93"/>
    </location>
</feature>
<feature type="compositionally biased region" description="Basic and acidic residues" evidence="1">
    <location>
        <begin position="14"/>
        <end position="31"/>
    </location>
</feature>
<feature type="compositionally biased region" description="Polar residues" evidence="1">
    <location>
        <begin position="61"/>
        <end position="71"/>
    </location>
</feature>
<dbReference type="EMBL" id="JBEFKJ010000023">
    <property type="protein sequence ID" value="KAL2039811.1"/>
    <property type="molecule type" value="Genomic_DNA"/>
</dbReference>
<feature type="compositionally biased region" description="Basic and acidic residues" evidence="1">
    <location>
        <begin position="295"/>
        <end position="306"/>
    </location>
</feature>
<dbReference type="Proteomes" id="UP001590950">
    <property type="component" value="Unassembled WGS sequence"/>
</dbReference>
<evidence type="ECO:0000256" key="1">
    <source>
        <dbReference type="SAM" id="MobiDB-lite"/>
    </source>
</evidence>
<evidence type="ECO:0000313" key="3">
    <source>
        <dbReference type="Proteomes" id="UP001590950"/>
    </source>
</evidence>
<name>A0ABR4A4D4_9LECA</name>
<feature type="region of interest" description="Disordered" evidence="1">
    <location>
        <begin position="229"/>
        <end position="306"/>
    </location>
</feature>
<comment type="caution">
    <text evidence="2">The sequence shown here is derived from an EMBL/GenBank/DDBJ whole genome shotgun (WGS) entry which is preliminary data.</text>
</comment>
<feature type="compositionally biased region" description="Low complexity" evidence="1">
    <location>
        <begin position="145"/>
        <end position="161"/>
    </location>
</feature>
<feature type="region of interest" description="Disordered" evidence="1">
    <location>
        <begin position="444"/>
        <end position="506"/>
    </location>
</feature>
<keyword evidence="3" id="KW-1185">Reference proteome</keyword>
<gene>
    <name evidence="2" type="ORF">N7G274_007211</name>
</gene>
<feature type="compositionally biased region" description="Polar residues" evidence="1">
    <location>
        <begin position="245"/>
        <end position="254"/>
    </location>
</feature>
<feature type="compositionally biased region" description="Basic residues" evidence="1">
    <location>
        <begin position="1"/>
        <end position="13"/>
    </location>
</feature>
<feature type="compositionally biased region" description="Low complexity" evidence="1">
    <location>
        <begin position="230"/>
        <end position="244"/>
    </location>
</feature>